<feature type="compositionally biased region" description="Low complexity" evidence="1">
    <location>
        <begin position="214"/>
        <end position="225"/>
    </location>
</feature>
<protein>
    <submittedName>
        <fullName evidence="2">Uncharacterized protein</fullName>
    </submittedName>
</protein>
<keyword evidence="3" id="KW-1185">Reference proteome</keyword>
<evidence type="ECO:0000256" key="1">
    <source>
        <dbReference type="SAM" id="MobiDB-lite"/>
    </source>
</evidence>
<dbReference type="AlphaFoldDB" id="J4H566"/>
<feature type="compositionally biased region" description="Polar residues" evidence="1">
    <location>
        <begin position="142"/>
        <end position="159"/>
    </location>
</feature>
<evidence type="ECO:0000313" key="3">
    <source>
        <dbReference type="Proteomes" id="UP000006352"/>
    </source>
</evidence>
<reference evidence="2 3" key="1">
    <citation type="journal article" date="2012" name="Appl. Environ. Microbiol.">
        <title>Short-read sequencing for genomic analysis of the brown rot fungus Fibroporia radiculosa.</title>
        <authorList>
            <person name="Tang J.D."/>
            <person name="Perkins A.D."/>
            <person name="Sonstegard T.S."/>
            <person name="Schroeder S.G."/>
            <person name="Burgess S.C."/>
            <person name="Diehl S.V."/>
        </authorList>
    </citation>
    <scope>NUCLEOTIDE SEQUENCE [LARGE SCALE GENOMIC DNA]</scope>
    <source>
        <strain evidence="2 3">TFFH 294</strain>
    </source>
</reference>
<sequence length="437" mass="46495">MVFAGAVAVQRPAKPTGSWRRMGVCVRVRVYVSGVAVATCRRAVKMLDVVQQIRVGILESGGLGLGRCCGACVSSWPARMSERARGRVRSRLTASAGGYHSLPLGCSAATEQRTTPPAARQPLRTALLRQCPCHVQPGGHASASNSPPQDALGSDTSRALAQGRKVHPRPHTEDAAGWTQMRIATLLGAEGKMLPGLGRSRGGASATSVSASASASASACPSPSGQPRRTAAALERHSPVRRRVDPVWMRDREFCPSPAVLGPTSSEAGSAHGQGVSTSRAQNSGRPVAPVGLFNESEISDDTDGDAPQMDGVSPGWMDPLGRRSARLIVGGPTAARQPAKRVRGEGTLACLEGRIPRWELVRIDTARRRQWRRGRQIEGKRAIRACQALWRGVCAILVPCAQPSRLASRMARGRPAPVRACGDEKERERTKDARSH</sequence>
<dbReference type="GeneID" id="24101104"/>
<dbReference type="EMBL" id="HE797247">
    <property type="protein sequence ID" value="CCM06204.1"/>
    <property type="molecule type" value="Genomic_DNA"/>
</dbReference>
<evidence type="ECO:0000313" key="2">
    <source>
        <dbReference type="EMBL" id="CCM06204.1"/>
    </source>
</evidence>
<dbReference type="HOGENOM" id="CLU_627055_0_0_1"/>
<feature type="region of interest" description="Disordered" evidence="1">
    <location>
        <begin position="137"/>
        <end position="178"/>
    </location>
</feature>
<dbReference type="Proteomes" id="UP000006352">
    <property type="component" value="Unassembled WGS sequence"/>
</dbReference>
<feature type="region of interest" description="Disordered" evidence="1">
    <location>
        <begin position="257"/>
        <end position="288"/>
    </location>
</feature>
<feature type="compositionally biased region" description="Basic and acidic residues" evidence="1">
    <location>
        <begin position="422"/>
        <end position="437"/>
    </location>
</feature>
<feature type="compositionally biased region" description="Polar residues" evidence="1">
    <location>
        <begin position="275"/>
        <end position="285"/>
    </location>
</feature>
<dbReference type="RefSeq" id="XP_012185487.1">
    <property type="nucleotide sequence ID" value="XM_012330097.1"/>
</dbReference>
<feature type="region of interest" description="Disordered" evidence="1">
    <location>
        <begin position="214"/>
        <end position="238"/>
    </location>
</feature>
<accession>J4H566</accession>
<feature type="region of interest" description="Disordered" evidence="1">
    <location>
        <begin position="408"/>
        <end position="437"/>
    </location>
</feature>
<dbReference type="InParanoid" id="J4H566"/>
<gene>
    <name evidence="2" type="ORF">FIBRA_08447</name>
</gene>
<name>J4H566_9APHY</name>
<organism evidence="2 3">
    <name type="scientific">Fibroporia radiculosa</name>
    <dbReference type="NCBI Taxonomy" id="599839"/>
    <lineage>
        <taxon>Eukaryota</taxon>
        <taxon>Fungi</taxon>
        <taxon>Dikarya</taxon>
        <taxon>Basidiomycota</taxon>
        <taxon>Agaricomycotina</taxon>
        <taxon>Agaricomycetes</taxon>
        <taxon>Polyporales</taxon>
        <taxon>Fibroporiaceae</taxon>
        <taxon>Fibroporia</taxon>
    </lineage>
</organism>
<proteinExistence type="predicted"/>